<dbReference type="GO" id="GO:0016787">
    <property type="term" value="F:hydrolase activity"/>
    <property type="evidence" value="ECO:0007669"/>
    <property type="project" value="InterPro"/>
</dbReference>
<dbReference type="Proteomes" id="UP001153076">
    <property type="component" value="Unassembled WGS sequence"/>
</dbReference>
<dbReference type="AlphaFoldDB" id="A0A9Q1KIR5"/>
<dbReference type="PANTHER" id="PTHR42896">
    <property type="entry name" value="XYLULOSE-1,5-BISPHOSPHATE (XUBP) PHOSPHATASE"/>
    <property type="match status" value="1"/>
</dbReference>
<dbReference type="InterPro" id="IPR044999">
    <property type="entry name" value="CbbY-like"/>
</dbReference>
<evidence type="ECO:0000313" key="1">
    <source>
        <dbReference type="EMBL" id="KAJ8444113.1"/>
    </source>
</evidence>
<sequence>MPTGDRLEEPFISILGFKVLAAVLWRMKGDGNEERMLAIYFDRISNHRSCYSASFSRALPMFFLPFLGQIGWPTSLPTNEKGTFMKSVLLEKEKAFANILLSKDTPLRPGVENLIAQDVKPLEQDLIQSKSPMDFVAVEQNLEVNSDTNIKYETYSKRDCTVEFETNPPSAVVWVTKEEDLENWARVGVTTFIDNACEDGICVVILTATSNVGEETASRKVVEFICTCLVLDFNLNFGLLRDEECLQSDAAESLWTESISVQVILLKI</sequence>
<accession>A0A9Q1KIR5</accession>
<dbReference type="EMBL" id="JAKOGI010000106">
    <property type="protein sequence ID" value="KAJ8444113.1"/>
    <property type="molecule type" value="Genomic_DNA"/>
</dbReference>
<name>A0A9Q1KIR5_9CARY</name>
<comment type="caution">
    <text evidence="1">The sequence shown here is derived from an EMBL/GenBank/DDBJ whole genome shotgun (WGS) entry which is preliminary data.</text>
</comment>
<proteinExistence type="predicted"/>
<dbReference type="PANTHER" id="PTHR42896:SF3">
    <property type="entry name" value="PROTEIN, PUTATIVE, EXPRESSED-RELATED"/>
    <property type="match status" value="1"/>
</dbReference>
<reference evidence="1" key="1">
    <citation type="submission" date="2022-04" db="EMBL/GenBank/DDBJ databases">
        <title>Carnegiea gigantea Genome sequencing and assembly v2.</title>
        <authorList>
            <person name="Copetti D."/>
            <person name="Sanderson M.J."/>
            <person name="Burquez A."/>
            <person name="Wojciechowski M.F."/>
        </authorList>
    </citation>
    <scope>NUCLEOTIDE SEQUENCE</scope>
    <source>
        <strain evidence="1">SGP5-SGP5p</strain>
        <tissue evidence="1">Aerial part</tissue>
    </source>
</reference>
<gene>
    <name evidence="1" type="ORF">Cgig2_005794</name>
</gene>
<protein>
    <submittedName>
        <fullName evidence="1">Uncharacterized protein</fullName>
    </submittedName>
</protein>
<dbReference type="OrthoDB" id="545219at2759"/>
<keyword evidence="2" id="KW-1185">Reference proteome</keyword>
<evidence type="ECO:0000313" key="2">
    <source>
        <dbReference type="Proteomes" id="UP001153076"/>
    </source>
</evidence>
<organism evidence="1 2">
    <name type="scientific">Carnegiea gigantea</name>
    <dbReference type="NCBI Taxonomy" id="171969"/>
    <lineage>
        <taxon>Eukaryota</taxon>
        <taxon>Viridiplantae</taxon>
        <taxon>Streptophyta</taxon>
        <taxon>Embryophyta</taxon>
        <taxon>Tracheophyta</taxon>
        <taxon>Spermatophyta</taxon>
        <taxon>Magnoliopsida</taxon>
        <taxon>eudicotyledons</taxon>
        <taxon>Gunneridae</taxon>
        <taxon>Pentapetalae</taxon>
        <taxon>Caryophyllales</taxon>
        <taxon>Cactineae</taxon>
        <taxon>Cactaceae</taxon>
        <taxon>Cactoideae</taxon>
        <taxon>Echinocereeae</taxon>
        <taxon>Carnegiea</taxon>
    </lineage>
</organism>